<dbReference type="OrthoDB" id="5740960at2"/>
<dbReference type="SUPFAM" id="SSF52833">
    <property type="entry name" value="Thioredoxin-like"/>
    <property type="match status" value="1"/>
</dbReference>
<proteinExistence type="predicted"/>
<dbReference type="Pfam" id="PF13417">
    <property type="entry name" value="GST_N_3"/>
    <property type="match status" value="1"/>
</dbReference>
<dbReference type="CDD" id="cd03207">
    <property type="entry name" value="GST_C_8"/>
    <property type="match status" value="1"/>
</dbReference>
<dbReference type="Gene3D" id="3.40.30.10">
    <property type="entry name" value="Glutaredoxin"/>
    <property type="match status" value="1"/>
</dbReference>
<keyword evidence="3" id="KW-0808">Transferase</keyword>
<evidence type="ECO:0000259" key="2">
    <source>
        <dbReference type="PROSITE" id="PS50405"/>
    </source>
</evidence>
<dbReference type="RefSeq" id="WP_148914296.1">
    <property type="nucleotide sequence ID" value="NZ_VSZS01000060.1"/>
</dbReference>
<evidence type="ECO:0000313" key="3">
    <source>
        <dbReference type="EMBL" id="TYR33096.1"/>
    </source>
</evidence>
<dbReference type="Gene3D" id="1.20.1050.10">
    <property type="match status" value="1"/>
</dbReference>
<reference evidence="3 4" key="1">
    <citation type="submission" date="2019-08" db="EMBL/GenBank/DDBJ databases">
        <authorList>
            <person name="Seo Y.L."/>
        </authorList>
    </citation>
    <scope>NUCLEOTIDE SEQUENCE [LARGE SCALE GENOMIC DNA]</scope>
    <source>
        <strain evidence="3 4">MaA-C15</strain>
    </source>
</reference>
<dbReference type="InterPro" id="IPR036249">
    <property type="entry name" value="Thioredoxin-like_sf"/>
</dbReference>
<dbReference type="PANTHER" id="PTHR44051:SF8">
    <property type="entry name" value="GLUTATHIONE S-TRANSFERASE GSTA"/>
    <property type="match status" value="1"/>
</dbReference>
<evidence type="ECO:0000259" key="1">
    <source>
        <dbReference type="PROSITE" id="PS50404"/>
    </source>
</evidence>
<dbReference type="InterPro" id="IPR010987">
    <property type="entry name" value="Glutathione-S-Trfase_C-like"/>
</dbReference>
<dbReference type="EMBL" id="VSZS01000060">
    <property type="protein sequence ID" value="TYR33096.1"/>
    <property type="molecule type" value="Genomic_DNA"/>
</dbReference>
<keyword evidence="4" id="KW-1185">Reference proteome</keyword>
<dbReference type="SFLD" id="SFLDG01150">
    <property type="entry name" value="Main.1:_Beta-like"/>
    <property type="match status" value="1"/>
</dbReference>
<dbReference type="InterPro" id="IPR040079">
    <property type="entry name" value="Glutathione_S-Trfase"/>
</dbReference>
<feature type="domain" description="GST C-terminal" evidence="2">
    <location>
        <begin position="80"/>
        <end position="200"/>
    </location>
</feature>
<comment type="caution">
    <text evidence="3">The sequence shown here is derived from an EMBL/GenBank/DDBJ whole genome shotgun (WGS) entry which is preliminary data.</text>
</comment>
<dbReference type="Proteomes" id="UP000323258">
    <property type="component" value="Unassembled WGS sequence"/>
</dbReference>
<accession>A0A5D4GWR3</accession>
<dbReference type="CDD" id="cd03046">
    <property type="entry name" value="GST_N_GTT1_like"/>
    <property type="match status" value="1"/>
</dbReference>
<sequence>MYQAIGSPGSRLIRVTWMLEELGQPYQIIKAKQHTDEMRRYNPSGKGPALVDGNVVVTDSAAICAYLAENHPEKGMAPQTPAERAHLNAWLFFAQSELEAPLWNKLKHRMLLSEDERVDVGPWTTAEFTREIRSLELRLGEHEYAMGNRFTAADVILGHCGQWARNARFTIDSDRVNAYFDRVLARPALARARAREEAVN</sequence>
<dbReference type="GO" id="GO:0016740">
    <property type="term" value="F:transferase activity"/>
    <property type="evidence" value="ECO:0007669"/>
    <property type="project" value="UniProtKB-KW"/>
</dbReference>
<name>A0A5D4GWR3_9HYPH</name>
<organism evidence="3 4">
    <name type="scientific">Neoaquamicrobium microcysteis</name>
    <dbReference type="NCBI Taxonomy" id="2682781"/>
    <lineage>
        <taxon>Bacteria</taxon>
        <taxon>Pseudomonadati</taxon>
        <taxon>Pseudomonadota</taxon>
        <taxon>Alphaproteobacteria</taxon>
        <taxon>Hyphomicrobiales</taxon>
        <taxon>Phyllobacteriaceae</taxon>
        <taxon>Neoaquamicrobium</taxon>
    </lineage>
</organism>
<protein>
    <submittedName>
        <fullName evidence="3">Glutathione S-transferase family protein</fullName>
    </submittedName>
</protein>
<dbReference type="InterPro" id="IPR036282">
    <property type="entry name" value="Glutathione-S-Trfase_C_sf"/>
</dbReference>
<dbReference type="AlphaFoldDB" id="A0A5D4GWR3"/>
<dbReference type="SFLD" id="SFLDS00019">
    <property type="entry name" value="Glutathione_Transferase_(cytos"/>
    <property type="match status" value="1"/>
</dbReference>
<dbReference type="PROSITE" id="PS50405">
    <property type="entry name" value="GST_CTER"/>
    <property type="match status" value="1"/>
</dbReference>
<dbReference type="InterPro" id="IPR004045">
    <property type="entry name" value="Glutathione_S-Trfase_N"/>
</dbReference>
<dbReference type="PROSITE" id="PS50404">
    <property type="entry name" value="GST_NTER"/>
    <property type="match status" value="1"/>
</dbReference>
<feature type="domain" description="GST N-terminal" evidence="1">
    <location>
        <begin position="1"/>
        <end position="75"/>
    </location>
</feature>
<evidence type="ECO:0000313" key="4">
    <source>
        <dbReference type="Proteomes" id="UP000323258"/>
    </source>
</evidence>
<dbReference type="SUPFAM" id="SSF47616">
    <property type="entry name" value="GST C-terminal domain-like"/>
    <property type="match status" value="1"/>
</dbReference>
<dbReference type="PANTHER" id="PTHR44051">
    <property type="entry name" value="GLUTATHIONE S-TRANSFERASE-RELATED"/>
    <property type="match status" value="1"/>
</dbReference>
<dbReference type="SFLD" id="SFLDG00358">
    <property type="entry name" value="Main_(cytGST)"/>
    <property type="match status" value="1"/>
</dbReference>
<reference evidence="3 4" key="2">
    <citation type="submission" date="2019-09" db="EMBL/GenBank/DDBJ databases">
        <title>Mesorhizobium sp. MaA-C15 isolated from Microcystis aeruginosa.</title>
        <authorList>
            <person name="Jeong S.E."/>
            <person name="Jin H.M."/>
            <person name="Jeon C.O."/>
        </authorList>
    </citation>
    <scope>NUCLEOTIDE SEQUENCE [LARGE SCALE GENOMIC DNA]</scope>
    <source>
        <strain evidence="3 4">MaA-C15</strain>
    </source>
</reference>
<gene>
    <name evidence="3" type="ORF">FY036_08535</name>
</gene>